<name>E0THE6_PARBH</name>
<dbReference type="InterPro" id="IPR000847">
    <property type="entry name" value="LysR_HTH_N"/>
</dbReference>
<dbReference type="Pfam" id="PF00126">
    <property type="entry name" value="HTH_1"/>
    <property type="match status" value="1"/>
</dbReference>
<gene>
    <name evidence="6" type="ordered locus">PB2503_13504</name>
</gene>
<dbReference type="Gene3D" id="1.10.10.10">
    <property type="entry name" value="Winged helix-like DNA-binding domain superfamily/Winged helix DNA-binding domain"/>
    <property type="match status" value="1"/>
</dbReference>
<dbReference type="STRING" id="314260.PB2503_13504"/>
<dbReference type="Proteomes" id="UP000001302">
    <property type="component" value="Chromosome"/>
</dbReference>
<dbReference type="Pfam" id="PF03466">
    <property type="entry name" value="LysR_substrate"/>
    <property type="match status" value="1"/>
</dbReference>
<dbReference type="PANTHER" id="PTHR30126">
    <property type="entry name" value="HTH-TYPE TRANSCRIPTIONAL REGULATOR"/>
    <property type="match status" value="1"/>
</dbReference>
<dbReference type="HOGENOM" id="CLU_039613_6_1_5"/>
<dbReference type="InterPro" id="IPR036390">
    <property type="entry name" value="WH_DNA-bd_sf"/>
</dbReference>
<evidence type="ECO:0000256" key="4">
    <source>
        <dbReference type="ARBA" id="ARBA00023163"/>
    </source>
</evidence>
<evidence type="ECO:0000259" key="5">
    <source>
        <dbReference type="PROSITE" id="PS50931"/>
    </source>
</evidence>
<dbReference type="InterPro" id="IPR036388">
    <property type="entry name" value="WH-like_DNA-bd_sf"/>
</dbReference>
<dbReference type="GO" id="GO:0000976">
    <property type="term" value="F:transcription cis-regulatory region binding"/>
    <property type="evidence" value="ECO:0007669"/>
    <property type="project" value="TreeGrafter"/>
</dbReference>
<reference evidence="7" key="1">
    <citation type="submission" date="2010-08" db="EMBL/GenBank/DDBJ databases">
        <title>Genome sequence of Parvularcula bermudensis HTCC2503.</title>
        <authorList>
            <person name="Kang D.-M."/>
            <person name="Oh H.-M."/>
            <person name="Cho J.-C."/>
        </authorList>
    </citation>
    <scope>NUCLEOTIDE SEQUENCE [LARGE SCALE GENOMIC DNA]</scope>
    <source>
        <strain evidence="7">ATCC BAA-594 / HTCC2503 / KCTC 12087</strain>
    </source>
</reference>
<organism evidence="6 7">
    <name type="scientific">Parvularcula bermudensis (strain ATCC BAA-594 / HTCC2503 / KCTC 12087)</name>
    <dbReference type="NCBI Taxonomy" id="314260"/>
    <lineage>
        <taxon>Bacteria</taxon>
        <taxon>Pseudomonadati</taxon>
        <taxon>Pseudomonadota</taxon>
        <taxon>Alphaproteobacteria</taxon>
        <taxon>Parvularculales</taxon>
        <taxon>Parvularculaceae</taxon>
        <taxon>Parvularcula</taxon>
    </lineage>
</organism>
<evidence type="ECO:0000313" key="7">
    <source>
        <dbReference type="Proteomes" id="UP000001302"/>
    </source>
</evidence>
<dbReference type="PROSITE" id="PS50931">
    <property type="entry name" value="HTH_LYSR"/>
    <property type="match status" value="1"/>
</dbReference>
<keyword evidence="7" id="KW-1185">Reference proteome</keyword>
<sequence>MALNYNHLRYFWAVAHEGNLTRTAERLNVSQSSLSIQIKKLEDRLGMSLFQRRGKQLILTEAGMIALSHADAIFAVGAELVDTLAQRVGQPIKPLRVGALSTLSRNVQIEFLRPLITGDAGGVTVRSGRLDDLMEALVGLSLDVVLSNQAPLRTVDSPWLLHPITDQPVSLVGPPARRRSTDLDTLLSEEPLILPSKDSTVRHGFDALIAERGLSPKILAEVDDMALLRVFAREHTGLTIVPPIVVKDELANGRLTEVAALPRFRETFYALTMPRRFPHPTLVKLLEGAPTIPGGESKSG</sequence>
<dbReference type="eggNOG" id="COG0583">
    <property type="taxonomic scope" value="Bacteria"/>
</dbReference>
<feature type="domain" description="HTH lysR-type" evidence="5">
    <location>
        <begin position="3"/>
        <end position="60"/>
    </location>
</feature>
<evidence type="ECO:0000256" key="2">
    <source>
        <dbReference type="ARBA" id="ARBA00023015"/>
    </source>
</evidence>
<dbReference type="Gene3D" id="3.40.190.290">
    <property type="match status" value="1"/>
</dbReference>
<dbReference type="PANTHER" id="PTHR30126:SF98">
    <property type="entry name" value="HTH-TYPE TRANSCRIPTIONAL ACTIVATOR BAUR"/>
    <property type="match status" value="1"/>
</dbReference>
<proteinExistence type="inferred from homology"/>
<dbReference type="EMBL" id="CP002156">
    <property type="protein sequence ID" value="ADM10738.1"/>
    <property type="molecule type" value="Genomic_DNA"/>
</dbReference>
<keyword evidence="4" id="KW-0804">Transcription</keyword>
<keyword evidence="2" id="KW-0805">Transcription regulation</keyword>
<evidence type="ECO:0000256" key="3">
    <source>
        <dbReference type="ARBA" id="ARBA00023125"/>
    </source>
</evidence>
<dbReference type="FunFam" id="1.10.10.10:FF:000001">
    <property type="entry name" value="LysR family transcriptional regulator"/>
    <property type="match status" value="1"/>
</dbReference>
<dbReference type="AlphaFoldDB" id="E0THE6"/>
<dbReference type="SUPFAM" id="SSF46785">
    <property type="entry name" value="Winged helix' DNA-binding domain"/>
    <property type="match status" value="1"/>
</dbReference>
<accession>E0THE6</accession>
<dbReference type="GO" id="GO:0003700">
    <property type="term" value="F:DNA-binding transcription factor activity"/>
    <property type="evidence" value="ECO:0007669"/>
    <property type="project" value="InterPro"/>
</dbReference>
<protein>
    <submittedName>
        <fullName evidence="6">Transcriptional regulator lysR family protein</fullName>
    </submittedName>
</protein>
<dbReference type="PRINTS" id="PR00039">
    <property type="entry name" value="HTHLYSR"/>
</dbReference>
<comment type="similarity">
    <text evidence="1">Belongs to the LysR transcriptional regulatory family.</text>
</comment>
<reference evidence="6 7" key="2">
    <citation type="journal article" date="2011" name="J. Bacteriol.">
        <title>Complete genome sequence of strain HTCC2503T of Parvularcula bermudensis, the type species of the order "Parvularculales" in the class Alphaproteobacteria.</title>
        <authorList>
            <person name="Oh H.M."/>
            <person name="Kang I."/>
            <person name="Vergin K.L."/>
            <person name="Kang D."/>
            <person name="Rhee K.H."/>
            <person name="Giovannoni S.J."/>
            <person name="Cho J.C."/>
        </authorList>
    </citation>
    <scope>NUCLEOTIDE SEQUENCE [LARGE SCALE GENOMIC DNA]</scope>
    <source>
        <strain evidence="7">ATCC BAA-594 / HTCC2503 / KCTC 12087</strain>
    </source>
</reference>
<dbReference type="SUPFAM" id="SSF53850">
    <property type="entry name" value="Periplasmic binding protein-like II"/>
    <property type="match status" value="1"/>
</dbReference>
<dbReference type="KEGG" id="pbr:PB2503_13504"/>
<dbReference type="OrthoDB" id="464481at2"/>
<evidence type="ECO:0000256" key="1">
    <source>
        <dbReference type="ARBA" id="ARBA00009437"/>
    </source>
</evidence>
<evidence type="ECO:0000313" key="6">
    <source>
        <dbReference type="EMBL" id="ADM10738.1"/>
    </source>
</evidence>
<dbReference type="RefSeq" id="WP_013301712.1">
    <property type="nucleotide sequence ID" value="NC_014414.1"/>
</dbReference>
<keyword evidence="3" id="KW-0238">DNA-binding</keyword>
<dbReference type="InterPro" id="IPR005119">
    <property type="entry name" value="LysR_subst-bd"/>
</dbReference>